<keyword evidence="3" id="KW-1185">Reference proteome</keyword>
<keyword evidence="1" id="KW-0472">Membrane</keyword>
<keyword evidence="1" id="KW-1133">Transmembrane helix</keyword>
<name>A0ABV1FTS4_9BACT</name>
<gene>
    <name evidence="2" type="ORF">AAAT34_12360</name>
</gene>
<proteinExistence type="predicted"/>
<evidence type="ECO:0000256" key="1">
    <source>
        <dbReference type="SAM" id="Phobius"/>
    </source>
</evidence>
<evidence type="ECO:0000313" key="3">
    <source>
        <dbReference type="Proteomes" id="UP001487296"/>
    </source>
</evidence>
<evidence type="ECO:0000313" key="2">
    <source>
        <dbReference type="EMBL" id="MEQ2487826.1"/>
    </source>
</evidence>
<feature type="transmembrane region" description="Helical" evidence="1">
    <location>
        <begin position="72"/>
        <end position="93"/>
    </location>
</feature>
<feature type="transmembrane region" description="Helical" evidence="1">
    <location>
        <begin position="136"/>
        <end position="155"/>
    </location>
</feature>
<dbReference type="RefSeq" id="WP_215760911.1">
    <property type="nucleotide sequence ID" value="NZ_JAHKBE010000095.1"/>
</dbReference>
<sequence length="164" mass="18511">MAFFETIYSWFHNFYNDVMWDTVREIISDNDELLFADSLYVVGIVTLVVSLLVAVAFYIWPINSPSFKSWKAWLVMLLLSMLINFGIGVGMGYSRVLSVNDDEEACALVLGDDYDGQALTDETGINNYLGFGLSNLFVGGIFFIICSIPLTFYNGNARFSPFRK</sequence>
<feature type="transmembrane region" description="Helical" evidence="1">
    <location>
        <begin position="39"/>
        <end position="60"/>
    </location>
</feature>
<accession>A0ABV1FTS4</accession>
<dbReference type="Proteomes" id="UP001487296">
    <property type="component" value="Unassembled WGS sequence"/>
</dbReference>
<protein>
    <submittedName>
        <fullName evidence="2">Uncharacterized protein</fullName>
    </submittedName>
</protein>
<comment type="caution">
    <text evidence="2">The sequence shown here is derived from an EMBL/GenBank/DDBJ whole genome shotgun (WGS) entry which is preliminary data.</text>
</comment>
<keyword evidence="1" id="KW-0812">Transmembrane</keyword>
<reference evidence="2 3" key="1">
    <citation type="submission" date="2024-04" db="EMBL/GenBank/DDBJ databases">
        <title>Human intestinal bacterial collection.</title>
        <authorList>
            <person name="Pauvert C."/>
            <person name="Hitch T.C.A."/>
            <person name="Clavel T."/>
        </authorList>
    </citation>
    <scope>NUCLEOTIDE SEQUENCE [LARGE SCALE GENOMIC DNA]</scope>
    <source>
        <strain evidence="2 3">CLA-AA-H145</strain>
    </source>
</reference>
<organism evidence="2 3">
    <name type="scientific">Hallella faecis</name>
    <dbReference type="NCBI Taxonomy" id="2841596"/>
    <lineage>
        <taxon>Bacteria</taxon>
        <taxon>Pseudomonadati</taxon>
        <taxon>Bacteroidota</taxon>
        <taxon>Bacteroidia</taxon>
        <taxon>Bacteroidales</taxon>
        <taxon>Prevotellaceae</taxon>
        <taxon>Hallella</taxon>
    </lineage>
</organism>
<dbReference type="EMBL" id="JBBNFP010000090">
    <property type="protein sequence ID" value="MEQ2487826.1"/>
    <property type="molecule type" value="Genomic_DNA"/>
</dbReference>